<sequence length="56" mass="6530">MLTIWINYYYTKKDIYSKKLSQIIYTYHLINSLIFIMSTIASIIASIIAAIEIDPL</sequence>
<evidence type="ECO:0000313" key="3">
    <source>
        <dbReference type="Proteomes" id="UP000067476"/>
    </source>
</evidence>
<accession>A0A0K1W286</accession>
<protein>
    <submittedName>
        <fullName evidence="2">Uncharacterized protein</fullName>
    </submittedName>
</protein>
<gene>
    <name evidence="2" type="ORF">SLITO_v1c06520</name>
</gene>
<keyword evidence="1" id="KW-0472">Membrane</keyword>
<evidence type="ECO:0000256" key="1">
    <source>
        <dbReference type="SAM" id="Phobius"/>
    </source>
</evidence>
<feature type="transmembrane region" description="Helical" evidence="1">
    <location>
        <begin position="29"/>
        <end position="51"/>
    </location>
</feature>
<dbReference type="KEGG" id="sll:SLITO_v1c06520"/>
<dbReference type="AlphaFoldDB" id="A0A0K1W286"/>
<organism evidence="2 3">
    <name type="scientific">Spiroplasma litorale</name>
    <dbReference type="NCBI Taxonomy" id="216942"/>
    <lineage>
        <taxon>Bacteria</taxon>
        <taxon>Bacillati</taxon>
        <taxon>Mycoplasmatota</taxon>
        <taxon>Mollicutes</taxon>
        <taxon>Entomoplasmatales</taxon>
        <taxon>Spiroplasmataceae</taxon>
        <taxon>Spiroplasma</taxon>
    </lineage>
</organism>
<dbReference type="STRING" id="216942.SLITO_v1c06520"/>
<keyword evidence="3" id="KW-1185">Reference proteome</keyword>
<keyword evidence="1" id="KW-1133">Transmembrane helix</keyword>
<reference evidence="2 3" key="1">
    <citation type="journal article" date="2015" name="Genome Announc.">
        <title>Complete Genome Sequence of Spiroplasma litorale TN-1T (DSM 21781), a Bacterium Isolated from a Green-Eyed Horsefly (Tabanus nigrovittatus).</title>
        <authorList>
            <person name="Lo W.S."/>
            <person name="Lai Y.C."/>
            <person name="Lien Y.W."/>
            <person name="Wang T.H."/>
            <person name="Kuo C.H."/>
        </authorList>
    </citation>
    <scope>NUCLEOTIDE SEQUENCE [LARGE SCALE GENOMIC DNA]</scope>
    <source>
        <strain evidence="2 3">TN-1</strain>
    </source>
</reference>
<name>A0A0K1W286_9MOLU</name>
<proteinExistence type="predicted"/>
<evidence type="ECO:0000313" key="2">
    <source>
        <dbReference type="EMBL" id="AKX34281.1"/>
    </source>
</evidence>
<dbReference type="PATRIC" id="fig|216942.3.peg.662"/>
<keyword evidence="1" id="KW-0812">Transmembrane</keyword>
<dbReference type="EMBL" id="CP012357">
    <property type="protein sequence ID" value="AKX34281.1"/>
    <property type="molecule type" value="Genomic_DNA"/>
</dbReference>
<dbReference type="Proteomes" id="UP000067476">
    <property type="component" value="Chromosome"/>
</dbReference>